<protein>
    <submittedName>
        <fullName evidence="1">Uncharacterized protein</fullName>
    </submittedName>
</protein>
<reference evidence="1 2" key="1">
    <citation type="submission" date="2021-06" db="EMBL/GenBank/DDBJ databases">
        <title>Caerostris extrusa draft genome.</title>
        <authorList>
            <person name="Kono N."/>
            <person name="Arakawa K."/>
        </authorList>
    </citation>
    <scope>NUCLEOTIDE SEQUENCE [LARGE SCALE GENOMIC DNA]</scope>
</reference>
<evidence type="ECO:0000313" key="1">
    <source>
        <dbReference type="EMBL" id="GIY62868.1"/>
    </source>
</evidence>
<gene>
    <name evidence="1" type="ORF">CEXT_336301</name>
</gene>
<name>A0AAV4UZ24_CAEEX</name>
<sequence length="97" mass="11143">MYYSLNCSKPYTDTRLGISQTIVPRNWHETRDDILKPSSSPPRSLLNPRVPDEVEKHFHTLILMMMERKNSTLSLKPNRKRLLLCSGCSICDVVATP</sequence>
<keyword evidence="2" id="KW-1185">Reference proteome</keyword>
<organism evidence="1 2">
    <name type="scientific">Caerostris extrusa</name>
    <name type="common">Bark spider</name>
    <name type="synonym">Caerostris bankana</name>
    <dbReference type="NCBI Taxonomy" id="172846"/>
    <lineage>
        <taxon>Eukaryota</taxon>
        <taxon>Metazoa</taxon>
        <taxon>Ecdysozoa</taxon>
        <taxon>Arthropoda</taxon>
        <taxon>Chelicerata</taxon>
        <taxon>Arachnida</taxon>
        <taxon>Araneae</taxon>
        <taxon>Araneomorphae</taxon>
        <taxon>Entelegynae</taxon>
        <taxon>Araneoidea</taxon>
        <taxon>Araneidae</taxon>
        <taxon>Caerostris</taxon>
    </lineage>
</organism>
<dbReference type="AlphaFoldDB" id="A0AAV4UZ24"/>
<evidence type="ECO:0000313" key="2">
    <source>
        <dbReference type="Proteomes" id="UP001054945"/>
    </source>
</evidence>
<dbReference type="Proteomes" id="UP001054945">
    <property type="component" value="Unassembled WGS sequence"/>
</dbReference>
<proteinExistence type="predicted"/>
<accession>A0AAV4UZ24</accession>
<dbReference type="EMBL" id="BPLR01013679">
    <property type="protein sequence ID" value="GIY62868.1"/>
    <property type="molecule type" value="Genomic_DNA"/>
</dbReference>
<comment type="caution">
    <text evidence="1">The sequence shown here is derived from an EMBL/GenBank/DDBJ whole genome shotgun (WGS) entry which is preliminary data.</text>
</comment>